<dbReference type="eggNOG" id="COG2374">
    <property type="taxonomic scope" value="Bacteria"/>
</dbReference>
<dbReference type="STRING" id="1178825.SAMN05216261_1308"/>
<evidence type="ECO:0000313" key="2">
    <source>
        <dbReference type="Proteomes" id="UP000184396"/>
    </source>
</evidence>
<dbReference type="EMBL" id="FQYK01000003">
    <property type="protein sequence ID" value="SHI66933.1"/>
    <property type="molecule type" value="Genomic_DNA"/>
</dbReference>
<gene>
    <name evidence="1" type="ORF">SAMN05216261_1308</name>
</gene>
<dbReference type="Proteomes" id="UP000184396">
    <property type="component" value="Unassembled WGS sequence"/>
</dbReference>
<keyword evidence="2" id="KW-1185">Reference proteome</keyword>
<dbReference type="RefSeq" id="WP_019388450.1">
    <property type="nucleotide sequence ID" value="NZ_ALIH01000013.1"/>
</dbReference>
<proteinExistence type="predicted"/>
<evidence type="ECO:0008006" key="3">
    <source>
        <dbReference type="Google" id="ProtNLM"/>
    </source>
</evidence>
<protein>
    <recommendedName>
        <fullName evidence="3">Por secretion system C-terminal sorting domain-containing protein</fullName>
    </recommendedName>
</protein>
<organism evidence="1 2">
    <name type="scientific">Algibacter luteus</name>
    <dbReference type="NCBI Taxonomy" id="1178825"/>
    <lineage>
        <taxon>Bacteria</taxon>
        <taxon>Pseudomonadati</taxon>
        <taxon>Bacteroidota</taxon>
        <taxon>Flavobacteriia</taxon>
        <taxon>Flavobacteriales</taxon>
        <taxon>Flavobacteriaceae</taxon>
        <taxon>Algibacter</taxon>
    </lineage>
</organism>
<dbReference type="eggNOG" id="COG1345">
    <property type="taxonomic scope" value="Bacteria"/>
</dbReference>
<evidence type="ECO:0000313" key="1">
    <source>
        <dbReference type="EMBL" id="SHI66933.1"/>
    </source>
</evidence>
<dbReference type="AlphaFoldDB" id="A0A1M6D1E2"/>
<reference evidence="1 2" key="1">
    <citation type="submission" date="2016-11" db="EMBL/GenBank/DDBJ databases">
        <authorList>
            <person name="Jaros S."/>
            <person name="Januszkiewicz K."/>
            <person name="Wedrychowicz H."/>
        </authorList>
    </citation>
    <scope>NUCLEOTIDE SEQUENCE [LARGE SCALE GENOMIC DNA]</scope>
    <source>
        <strain evidence="1 2">CGMCC 1.12213</strain>
    </source>
</reference>
<accession>A0A1M6D1E2</accession>
<sequence>MNNKTLIKSFSFFIALFCVVSLGYGQSIFNNPITDTNPGFISPYTNNQVVNANISVTGISRGPDIAGNNGSNRYNARSWNSASLNLNDYFEFTLTPNSGYEIDFVSFVYTGQISGTGPSNFLFRSSLDGFTSNIGTPTAGGATIDLTAAAYQGITGAITFRIYAWGASSGLGTFSINDFTFNGTVGALGTCTSVSTWDGTTWDVAPSATAVAIIDGDFNANLANSFTACSLQINAGNTLTVNNSGFVEVENDVIVDGELIVQTEGNFVQRDNAGTFTVNTGGLARVNKSTASKADWFYYTYWSSPVTGETIGSVFPDVDGDRRFWFNAGNFVDTDGDDIDDNGDDWQPAYAADAMIPGVGYAATESRFFFGGSGTASFEGPFNTGDINVNITLNGANPGINWNFIGNPYPSAVDFDAFHSANATVVDGAAYFWSQATPHAESNPGNEQSNFSKNDYATYTVGSGGVAGASGVTPAQYIPSAQGFFIPALTTGTATFTNAMRMADGTSNSLFFKGSNKSESSNIANRLWLNLTTENGVFGQILLAYVEGATNGNDGLSYDAPKLVSEDYAAILYSKMDASPMKYVIQGKDINSLNEDEIIKLGFSSTIEDNTEYKLSIAQFEGGFLSSNPIYIKDNFLNELHDLSTSDYTFNSEDGTFNDRFEIVFSNKVLSTNEFDKEPNSLRILEIDDNHVQFTTSSPIKTIKIYDLLGRQLYELEGNTNQETYTLSSLENTIFIAKVELLNGATITKKAINK</sequence>
<dbReference type="OrthoDB" id="1652165at2"/>
<name>A0A1M6D1E2_9FLAO</name>